<gene>
    <name evidence="9" type="primary">pqiB</name>
    <name evidence="9" type="ORF">ABIV_1663</name>
    <name evidence="10" type="ORF">CRV05_03885</name>
</gene>
<organism evidence="10 12">
    <name type="scientific">Halarcobacter bivalviorum</name>
    <dbReference type="NCBI Taxonomy" id="663364"/>
    <lineage>
        <taxon>Bacteria</taxon>
        <taxon>Pseudomonadati</taxon>
        <taxon>Campylobacterota</taxon>
        <taxon>Epsilonproteobacteria</taxon>
        <taxon>Campylobacterales</taxon>
        <taxon>Arcobacteraceae</taxon>
        <taxon>Halarcobacter</taxon>
    </lineage>
</organism>
<feature type="domain" description="Mce/MlaD" evidence="8">
    <location>
        <begin position="524"/>
        <end position="603"/>
    </location>
</feature>
<keyword evidence="3" id="KW-0997">Cell inner membrane</keyword>
<dbReference type="Proteomes" id="UP000289193">
    <property type="component" value="Unassembled WGS sequence"/>
</dbReference>
<dbReference type="KEGG" id="hbv:ABIV_1663"/>
<evidence type="ECO:0000256" key="1">
    <source>
        <dbReference type="ARBA" id="ARBA00004533"/>
    </source>
</evidence>
<dbReference type="Proteomes" id="UP000253850">
    <property type="component" value="Chromosome"/>
</dbReference>
<dbReference type="PANTHER" id="PTHR30462:SF0">
    <property type="entry name" value="INTERMEMBRANE TRANSPORT PROTEIN YEBT"/>
    <property type="match status" value="1"/>
</dbReference>
<dbReference type="GO" id="GO:0005886">
    <property type="term" value="C:plasma membrane"/>
    <property type="evidence" value="ECO:0007669"/>
    <property type="project" value="UniProtKB-SubCell"/>
</dbReference>
<evidence type="ECO:0000256" key="6">
    <source>
        <dbReference type="ARBA" id="ARBA00023136"/>
    </source>
</evidence>
<feature type="domain" description="Mce/MlaD" evidence="8">
    <location>
        <begin position="399"/>
        <end position="459"/>
    </location>
</feature>
<keyword evidence="5 7" id="KW-1133">Transmembrane helix</keyword>
<dbReference type="RefSeq" id="WP_114839479.1">
    <property type="nucleotide sequence ID" value="NZ_CP031217.1"/>
</dbReference>
<evidence type="ECO:0000256" key="2">
    <source>
        <dbReference type="ARBA" id="ARBA00022475"/>
    </source>
</evidence>
<evidence type="ECO:0000256" key="4">
    <source>
        <dbReference type="ARBA" id="ARBA00022692"/>
    </source>
</evidence>
<accession>A0AAX2AAT0</accession>
<reference evidence="10 12" key="1">
    <citation type="submission" date="2017-10" db="EMBL/GenBank/DDBJ databases">
        <title>Genomics of the genus Arcobacter.</title>
        <authorList>
            <person name="Perez-Cataluna A."/>
            <person name="Figueras M.J."/>
        </authorList>
    </citation>
    <scope>NUCLEOTIDE SEQUENCE [LARGE SCALE GENOMIC DNA]</scope>
    <source>
        <strain evidence="10 12">CECT 7835</strain>
    </source>
</reference>
<dbReference type="EMBL" id="PDKM01000002">
    <property type="protein sequence ID" value="RXK10423.1"/>
    <property type="molecule type" value="Genomic_DNA"/>
</dbReference>
<keyword evidence="2" id="KW-1003">Cell membrane</keyword>
<dbReference type="AlphaFoldDB" id="A0AAX2AAT0"/>
<evidence type="ECO:0000313" key="9">
    <source>
        <dbReference type="EMBL" id="AXH12653.1"/>
    </source>
</evidence>
<feature type="transmembrane region" description="Helical" evidence="7">
    <location>
        <begin position="16"/>
        <end position="36"/>
    </location>
</feature>
<evidence type="ECO:0000256" key="7">
    <source>
        <dbReference type="SAM" id="Phobius"/>
    </source>
</evidence>
<dbReference type="InterPro" id="IPR003399">
    <property type="entry name" value="Mce/MlaD"/>
</dbReference>
<feature type="domain" description="Mce/MlaD" evidence="8">
    <location>
        <begin position="43"/>
        <end position="135"/>
    </location>
</feature>
<keyword evidence="4 7" id="KW-0812">Transmembrane</keyword>
<proteinExistence type="predicted"/>
<comment type="subcellular location">
    <subcellularLocation>
        <location evidence="1">Cell inner membrane</location>
    </subcellularLocation>
</comment>
<keyword evidence="6 7" id="KW-0472">Membrane</keyword>
<dbReference type="EMBL" id="CP031217">
    <property type="protein sequence ID" value="AXH12653.1"/>
    <property type="molecule type" value="Genomic_DNA"/>
</dbReference>
<name>A0AAX2AAT0_9BACT</name>
<protein>
    <submittedName>
        <fullName evidence="9">Paraquat-inducible protein B</fullName>
    </submittedName>
</protein>
<reference evidence="9 11" key="2">
    <citation type="submission" date="2018-07" db="EMBL/GenBank/DDBJ databases">
        <title>Complete genome of the Arcobacter bivalviorum type strain LMG 26154.</title>
        <authorList>
            <person name="Miller W.G."/>
            <person name="Yee E."/>
            <person name="Bono J.L."/>
        </authorList>
    </citation>
    <scope>NUCLEOTIDE SEQUENCE [LARGE SCALE GENOMIC DNA]</scope>
    <source>
        <strain evidence="9 11">LMG 26154</strain>
    </source>
</reference>
<keyword evidence="12" id="KW-1185">Reference proteome</keyword>
<dbReference type="InterPro" id="IPR051800">
    <property type="entry name" value="PqiA-PqiB_transport"/>
</dbReference>
<evidence type="ECO:0000313" key="11">
    <source>
        <dbReference type="Proteomes" id="UP000253850"/>
    </source>
</evidence>
<dbReference type="Pfam" id="PF02470">
    <property type="entry name" value="MlaD"/>
    <property type="match status" value="4"/>
</dbReference>
<evidence type="ECO:0000259" key="8">
    <source>
        <dbReference type="Pfam" id="PF02470"/>
    </source>
</evidence>
<evidence type="ECO:0000313" key="10">
    <source>
        <dbReference type="EMBL" id="RXK10423.1"/>
    </source>
</evidence>
<evidence type="ECO:0000256" key="5">
    <source>
        <dbReference type="ARBA" id="ARBA00022989"/>
    </source>
</evidence>
<sequence length="781" mass="89756">MNEEIEHESVKKSKKIVFLIWLLPFIALLISASMLYKHFDKQGEEIGVYFDNAEGFLVDKTPLKYKGIKIGVVTSIDVDETNLNRFLVKIEVDKNALSLVAKEGTKFWKVEPKASLTEISGLNTILSGIYIEAMPNAQSIEEIEKLEEQYTFEAAFERPINYFEEGLFLTLKSSKGSLEVGTPILYKSFVVGKVVKKNLKNDNIFYTLFIEEKYKSLVKKDSNFWNISAIDLKASLSGIKFKVNTLASLIAGGIEFDSNILASPLADTNKVFNLYDSKEDIAYLEDYVILETEFEHNLEIEFTKLIYNGIEVGYVDDISYLLEDKKSYIFVKLKKEFASLLKHTPYFEIVEPKLSLDKLGEISKLAKGTYINITKTKLEKTEEKSIYSLYNEPIKRDIYKIVLKSDDTLKIAENSPVYFKDIKVGKVSSKKLHTKSDELRVEVEIFKEFKYLINDSSIFYVQAPIEVNASLENISFKTAPLGAFLNSSISFETRDLKEKRSVNRFYLFDSYEKMLEAKYFSQKGKRYIVTLDNANRVSKTNSIYYKGVEAGKVVNKKYNENTKKVEVELFVFDSFAKYINESTKFYSISGIDVDVSLSKLNIKTQSLNTLIKGGISFVSFDEKAKNVKNYHKFRFYNSLDEINNEMKFNNKGLRVVVLAKSKSSLKENSPVLYRQLQIGVVENYKLSADGTRVELQLYIDEKFKHLIRTNSVFYNATAFGMKINLLGVKINTETLETLLTGGISLVTPTEYKEKAENMMRFELHDDVQEEWLDWNPKFEKL</sequence>
<dbReference type="PANTHER" id="PTHR30462">
    <property type="entry name" value="INTERMEMBRANE TRANSPORT PROTEIN PQIB-RELATED"/>
    <property type="match status" value="1"/>
</dbReference>
<evidence type="ECO:0000256" key="3">
    <source>
        <dbReference type="ARBA" id="ARBA00022519"/>
    </source>
</evidence>
<feature type="domain" description="Mce/MlaD" evidence="8">
    <location>
        <begin position="652"/>
        <end position="712"/>
    </location>
</feature>
<evidence type="ECO:0000313" key="12">
    <source>
        <dbReference type="Proteomes" id="UP000289193"/>
    </source>
</evidence>